<evidence type="ECO:0000256" key="2">
    <source>
        <dbReference type="ARBA" id="ARBA00012251"/>
    </source>
</evidence>
<keyword evidence="7" id="KW-0833">Ubl conjugation pathway</keyword>
<evidence type="ECO:0000313" key="12">
    <source>
        <dbReference type="Proteomes" id="UP001310594"/>
    </source>
</evidence>
<dbReference type="AlphaFoldDB" id="A0AAN8A391"/>
<comment type="caution">
    <text evidence="11">The sequence shown here is derived from an EMBL/GenBank/DDBJ whole genome shotgun (WGS) entry which is preliminary data.</text>
</comment>
<sequence length="529" mass="59669">MDDFDTKRCAACLNDKSTQRITPVLDHYACYNCITAHFELAIEDESHYPPRWGDHVLNIDDYAHALSTAVLEKYMKKALEWEVRPDRRLYCAQVFSGTEMKCDTFLGERTGDDTNFRYCCEACHALSCPACGDIVPSMLRSYDTPHICDSAKLRSFDDMSDFGSLIRGKDFQICPGKRCGRKIELADGCNHVRCVCGVQFCYVCGNEATAHSGHWQADCPRYGQRGSRNAIYDHSLETYDLRDDRAPIVHEAYHLLRPRAHYGVMELEEGIPTTPPSQSVDMFGEPLRGEERLGDLLREGALEELPRHPGMITAASVTHRNTFTQARRGRQRHASPAFDSGEIAWDDSDDESMGGRMESDDNQVMQRMAWHSVASSNNAGTITPGARDMAQNYRRYHARRPFASIRNPFTPTIISGQYDPGNEPLLSDWNNGVHDDINHQNDTVVETSQVEQRAGGLLNTIGHEVDGWVLGALTLGRCAQYSSPRYLKDKISEPLIETCPVGTFRWGGQLDLEWETKRKHNTSTTQRTT</sequence>
<dbReference type="EMBL" id="JAVRQU010000007">
    <property type="protein sequence ID" value="KAK5700952.1"/>
    <property type="molecule type" value="Genomic_DNA"/>
</dbReference>
<evidence type="ECO:0000259" key="10">
    <source>
        <dbReference type="PROSITE" id="PS51873"/>
    </source>
</evidence>
<evidence type="ECO:0000313" key="11">
    <source>
        <dbReference type="EMBL" id="KAK5700952.1"/>
    </source>
</evidence>
<dbReference type="SUPFAM" id="SSF57850">
    <property type="entry name" value="RING/U-box"/>
    <property type="match status" value="1"/>
</dbReference>
<dbReference type="GO" id="GO:0016567">
    <property type="term" value="P:protein ubiquitination"/>
    <property type="evidence" value="ECO:0007669"/>
    <property type="project" value="InterPro"/>
</dbReference>
<name>A0AAN8A391_9PEZI</name>
<dbReference type="InterPro" id="IPR031127">
    <property type="entry name" value="E3_UB_ligase_RBR"/>
</dbReference>
<dbReference type="InterPro" id="IPR002867">
    <property type="entry name" value="IBR_dom"/>
</dbReference>
<dbReference type="PROSITE" id="PS51873">
    <property type="entry name" value="TRIAD"/>
    <property type="match status" value="1"/>
</dbReference>
<proteinExistence type="predicted"/>
<dbReference type="GO" id="GO:0061630">
    <property type="term" value="F:ubiquitin protein ligase activity"/>
    <property type="evidence" value="ECO:0007669"/>
    <property type="project" value="UniProtKB-EC"/>
</dbReference>
<protein>
    <recommendedName>
        <fullName evidence="2">RBR-type E3 ubiquitin transferase</fullName>
        <ecNumber evidence="2">2.3.2.31</ecNumber>
    </recommendedName>
</protein>
<dbReference type="InterPro" id="IPR044066">
    <property type="entry name" value="TRIAD_supradom"/>
</dbReference>
<evidence type="ECO:0000256" key="7">
    <source>
        <dbReference type="ARBA" id="ARBA00022786"/>
    </source>
</evidence>
<organism evidence="11 12">
    <name type="scientific">Elasticomyces elasticus</name>
    <dbReference type="NCBI Taxonomy" id="574655"/>
    <lineage>
        <taxon>Eukaryota</taxon>
        <taxon>Fungi</taxon>
        <taxon>Dikarya</taxon>
        <taxon>Ascomycota</taxon>
        <taxon>Pezizomycotina</taxon>
        <taxon>Dothideomycetes</taxon>
        <taxon>Dothideomycetidae</taxon>
        <taxon>Mycosphaerellales</taxon>
        <taxon>Teratosphaeriaceae</taxon>
        <taxon>Elasticomyces</taxon>
    </lineage>
</organism>
<evidence type="ECO:0000256" key="8">
    <source>
        <dbReference type="ARBA" id="ARBA00022833"/>
    </source>
</evidence>
<dbReference type="Pfam" id="PF01485">
    <property type="entry name" value="IBR"/>
    <property type="match status" value="1"/>
</dbReference>
<evidence type="ECO:0000256" key="1">
    <source>
        <dbReference type="ARBA" id="ARBA00001798"/>
    </source>
</evidence>
<evidence type="ECO:0000256" key="3">
    <source>
        <dbReference type="ARBA" id="ARBA00022679"/>
    </source>
</evidence>
<keyword evidence="4" id="KW-0479">Metal-binding</keyword>
<accession>A0AAN8A391</accession>
<dbReference type="Gene3D" id="1.20.120.1750">
    <property type="match status" value="1"/>
</dbReference>
<evidence type="ECO:0000256" key="5">
    <source>
        <dbReference type="ARBA" id="ARBA00022737"/>
    </source>
</evidence>
<keyword evidence="5" id="KW-0677">Repeat</keyword>
<gene>
    <name evidence="11" type="ORF">LTR97_005470</name>
</gene>
<evidence type="ECO:0000256" key="4">
    <source>
        <dbReference type="ARBA" id="ARBA00022723"/>
    </source>
</evidence>
<feature type="domain" description="RING-type" evidence="10">
    <location>
        <begin position="5"/>
        <end position="223"/>
    </location>
</feature>
<dbReference type="GO" id="GO:0008270">
    <property type="term" value="F:zinc ion binding"/>
    <property type="evidence" value="ECO:0007669"/>
    <property type="project" value="UniProtKB-KW"/>
</dbReference>
<feature type="region of interest" description="Disordered" evidence="9">
    <location>
        <begin position="326"/>
        <end position="357"/>
    </location>
</feature>
<dbReference type="CDD" id="cd22584">
    <property type="entry name" value="Rcat_RBR_unk"/>
    <property type="match status" value="1"/>
</dbReference>
<evidence type="ECO:0000256" key="9">
    <source>
        <dbReference type="SAM" id="MobiDB-lite"/>
    </source>
</evidence>
<dbReference type="PANTHER" id="PTHR11685">
    <property type="entry name" value="RBR FAMILY RING FINGER AND IBR DOMAIN-CONTAINING"/>
    <property type="match status" value="1"/>
</dbReference>
<keyword evidence="8" id="KW-0862">Zinc</keyword>
<keyword evidence="3" id="KW-0808">Transferase</keyword>
<reference evidence="11" key="1">
    <citation type="submission" date="2023-08" db="EMBL/GenBank/DDBJ databases">
        <title>Black Yeasts Isolated from many extreme environments.</title>
        <authorList>
            <person name="Coleine C."/>
            <person name="Stajich J.E."/>
            <person name="Selbmann L."/>
        </authorList>
    </citation>
    <scope>NUCLEOTIDE SEQUENCE</scope>
    <source>
        <strain evidence="11">CCFEE 5810</strain>
    </source>
</reference>
<evidence type="ECO:0000256" key="6">
    <source>
        <dbReference type="ARBA" id="ARBA00022771"/>
    </source>
</evidence>
<dbReference type="EC" id="2.3.2.31" evidence="2"/>
<dbReference type="Proteomes" id="UP001310594">
    <property type="component" value="Unassembled WGS sequence"/>
</dbReference>
<comment type="catalytic activity">
    <reaction evidence="1">
        <text>[E2 ubiquitin-conjugating enzyme]-S-ubiquitinyl-L-cysteine + [acceptor protein]-L-lysine = [E2 ubiquitin-conjugating enzyme]-L-cysteine + [acceptor protein]-N(6)-ubiquitinyl-L-lysine.</text>
        <dbReference type="EC" id="2.3.2.31"/>
    </reaction>
</comment>
<keyword evidence="6" id="KW-0863">Zinc-finger</keyword>